<keyword evidence="5" id="KW-1185">Reference proteome</keyword>
<feature type="compositionally biased region" description="Basic and acidic residues" evidence="2">
    <location>
        <begin position="222"/>
        <end position="235"/>
    </location>
</feature>
<protein>
    <recommendedName>
        <fullName evidence="6">L domain-like protein</fullName>
    </recommendedName>
</protein>
<keyword evidence="3" id="KW-0472">Membrane</keyword>
<evidence type="ECO:0000313" key="4">
    <source>
        <dbReference type="EMBL" id="CAJ1961277.1"/>
    </source>
</evidence>
<evidence type="ECO:0000256" key="2">
    <source>
        <dbReference type="SAM" id="MobiDB-lite"/>
    </source>
</evidence>
<dbReference type="Pfam" id="PF13855">
    <property type="entry name" value="LRR_8"/>
    <property type="match status" value="2"/>
</dbReference>
<dbReference type="AlphaFoldDB" id="A0AAD2PWK0"/>
<feature type="transmembrane region" description="Helical" evidence="3">
    <location>
        <begin position="367"/>
        <end position="391"/>
    </location>
</feature>
<keyword evidence="3" id="KW-1133">Transmembrane helix</keyword>
<dbReference type="InterPro" id="IPR052595">
    <property type="entry name" value="LRRC69/RLP"/>
</dbReference>
<proteinExistence type="predicted"/>
<feature type="coiled-coil region" evidence="1">
    <location>
        <begin position="334"/>
        <end position="361"/>
    </location>
</feature>
<evidence type="ECO:0000313" key="5">
    <source>
        <dbReference type="Proteomes" id="UP001295423"/>
    </source>
</evidence>
<organism evidence="4 5">
    <name type="scientific">Cylindrotheca closterium</name>
    <dbReference type="NCBI Taxonomy" id="2856"/>
    <lineage>
        <taxon>Eukaryota</taxon>
        <taxon>Sar</taxon>
        <taxon>Stramenopiles</taxon>
        <taxon>Ochrophyta</taxon>
        <taxon>Bacillariophyta</taxon>
        <taxon>Bacillariophyceae</taxon>
        <taxon>Bacillariophycidae</taxon>
        <taxon>Bacillariales</taxon>
        <taxon>Bacillariaceae</taxon>
        <taxon>Cylindrotheca</taxon>
    </lineage>
</organism>
<dbReference type="Proteomes" id="UP001295423">
    <property type="component" value="Unassembled WGS sequence"/>
</dbReference>
<feature type="region of interest" description="Disordered" evidence="2">
    <location>
        <begin position="1"/>
        <end position="102"/>
    </location>
</feature>
<feature type="compositionally biased region" description="Basic residues" evidence="2">
    <location>
        <begin position="244"/>
        <end position="255"/>
    </location>
</feature>
<evidence type="ECO:0000256" key="3">
    <source>
        <dbReference type="SAM" id="Phobius"/>
    </source>
</evidence>
<reference evidence="4" key="1">
    <citation type="submission" date="2023-08" db="EMBL/GenBank/DDBJ databases">
        <authorList>
            <person name="Audoor S."/>
            <person name="Bilcke G."/>
        </authorList>
    </citation>
    <scope>NUCLEOTIDE SEQUENCE</scope>
</reference>
<feature type="compositionally biased region" description="Polar residues" evidence="2">
    <location>
        <begin position="74"/>
        <end position="86"/>
    </location>
</feature>
<keyword evidence="3" id="KW-0812">Transmembrane</keyword>
<evidence type="ECO:0000256" key="1">
    <source>
        <dbReference type="SAM" id="Coils"/>
    </source>
</evidence>
<dbReference type="EMBL" id="CAKOGP040002091">
    <property type="protein sequence ID" value="CAJ1961277.1"/>
    <property type="molecule type" value="Genomic_DNA"/>
</dbReference>
<sequence length="904" mass="99814">MNSSTTEDFLKTAGDEITRVTSKKELLNNSKSEPLSNSKSEHLSNSKSELAPPASDDDSELVPPPMKSLERTDTTVGEIQEITTNALPLPVSPQRQERHMAEASKMEQKMKDPAVEISSDFSEQSVSIHSGGGPLETSMRSHDTLGADTIESKEEHTLHSVEVSKVDHAGVISSPIQNTTRGKRKVKMMDTKSEELNKTSNHSYDERITKSYHTYDERITKSNHSYDEHTGHSRDSFTGQSRIKTNHGRGGRRRNSIGAYKVPNANKPKQGGARFVTVHRRHHPKGSPGVVPTPRRYSSEGFHVNPTLQERAELQALDGESSDSDGLIRPPPALNMSQSMVMALEELRQEKEKEEEAKKDRKEPKAWLYMTALFTLFSSTGGLMFILLYVFGAAFGDVYSEARSQLEYLSTPGSLEDETTPQYAALEWLVKRDRANGLDLVNDVARREARYSLAVLYYSTEGELRWSDELHFLSDRHECDWNMEIETDDNGGEEKSTTTVGVICDDDRAIVQLSIVGNNLRGQLPPELSALSDLIALDFQDNELTGTIPDWKWDNLESLHLQYNGLEGSIPDSIWTELPNLRNLDLSKNQLSSSLPIAMRQLSSIESINLGYNELTGIIVLGPNELMVGDDVGSLMMPTLRTFNVTNNNMRGTLDFVELFPKLQVLDVTQNGLTGRIPGVLGGLTNLEALYLSDNQFFGVIPTAIGSLASLTTIVASNNLLNRQFPWDSFDGDNRLTEIVLSANSLTGTLPENMGAFSSLEVVDFGQNLLSGSIPPSIARDIRLRILRLSRNQLGGPLPGQPTALPDSLEIIDLHSNQFVGGLPAGWANVSSLNVLTLHDNAFDGPIPPEWSQLKSLDRLTLHLNRLTGSVEFMCDMQPQPVITANCAGITPQVECSCCALCLE</sequence>
<dbReference type="Gene3D" id="3.80.10.10">
    <property type="entry name" value="Ribonuclease Inhibitor"/>
    <property type="match status" value="2"/>
</dbReference>
<dbReference type="InterPro" id="IPR032675">
    <property type="entry name" value="LRR_dom_sf"/>
</dbReference>
<dbReference type="SUPFAM" id="SSF52047">
    <property type="entry name" value="RNI-like"/>
    <property type="match status" value="1"/>
</dbReference>
<evidence type="ECO:0008006" key="6">
    <source>
        <dbReference type="Google" id="ProtNLM"/>
    </source>
</evidence>
<feature type="compositionally biased region" description="Polar residues" evidence="2">
    <location>
        <begin position="27"/>
        <end position="38"/>
    </location>
</feature>
<accession>A0AAD2PWK0</accession>
<dbReference type="PANTHER" id="PTHR48057:SF7">
    <property type="entry name" value="LEUCINE-RICH REPEAT SERINE_THREONINE-PROTEIN KINASE 1"/>
    <property type="match status" value="1"/>
</dbReference>
<comment type="caution">
    <text evidence="4">The sequence shown here is derived from an EMBL/GenBank/DDBJ whole genome shotgun (WGS) entry which is preliminary data.</text>
</comment>
<feature type="compositionally biased region" description="Basic and acidic residues" evidence="2">
    <location>
        <begin position="8"/>
        <end position="26"/>
    </location>
</feature>
<name>A0AAD2PWK0_9STRA</name>
<keyword evidence="1" id="KW-0175">Coiled coil</keyword>
<gene>
    <name evidence="4" type="ORF">CYCCA115_LOCUS19117</name>
</gene>
<dbReference type="PANTHER" id="PTHR48057">
    <property type="entry name" value="LEUCINE-RICH REPEAT SERINE/THREONINE-PROTEIN KINASE 1"/>
    <property type="match status" value="1"/>
</dbReference>
<dbReference type="InterPro" id="IPR001611">
    <property type="entry name" value="Leu-rich_rpt"/>
</dbReference>
<feature type="region of interest" description="Disordered" evidence="2">
    <location>
        <begin position="222"/>
        <end position="271"/>
    </location>
</feature>